<dbReference type="PROSITE" id="PS50850">
    <property type="entry name" value="MFS"/>
    <property type="match status" value="1"/>
</dbReference>
<keyword evidence="8" id="KW-1185">Reference proteome</keyword>
<dbReference type="InterPro" id="IPR051788">
    <property type="entry name" value="MFS_Transporter"/>
</dbReference>
<dbReference type="InterPro" id="IPR036259">
    <property type="entry name" value="MFS_trans_sf"/>
</dbReference>
<keyword evidence="3 5" id="KW-1133">Transmembrane helix</keyword>
<dbReference type="RefSeq" id="WP_290248509.1">
    <property type="nucleotide sequence ID" value="NZ_JAUFQT010000001.1"/>
</dbReference>
<feature type="transmembrane region" description="Helical" evidence="5">
    <location>
        <begin position="237"/>
        <end position="255"/>
    </location>
</feature>
<dbReference type="SUPFAM" id="SSF103473">
    <property type="entry name" value="MFS general substrate transporter"/>
    <property type="match status" value="1"/>
</dbReference>
<feature type="transmembrane region" description="Helical" evidence="5">
    <location>
        <begin position="323"/>
        <end position="348"/>
    </location>
</feature>
<reference evidence="7 8" key="1">
    <citation type="submission" date="2024-09" db="EMBL/GenBank/DDBJ databases">
        <authorList>
            <person name="Sun Q."/>
            <person name="Mori K."/>
        </authorList>
    </citation>
    <scope>NUCLEOTIDE SEQUENCE [LARGE SCALE GENOMIC DNA]</scope>
    <source>
        <strain evidence="7 8">CECT 7682</strain>
    </source>
</reference>
<accession>A0ABV5J481</accession>
<feature type="domain" description="Major facilitator superfamily (MFS) profile" evidence="6">
    <location>
        <begin position="7"/>
        <end position="376"/>
    </location>
</feature>
<protein>
    <submittedName>
        <fullName evidence="7">MFS transporter</fullName>
    </submittedName>
</protein>
<name>A0ABV5J481_9BACT</name>
<dbReference type="Pfam" id="PF07690">
    <property type="entry name" value="MFS_1"/>
    <property type="match status" value="1"/>
</dbReference>
<feature type="transmembrane region" description="Helical" evidence="5">
    <location>
        <begin position="201"/>
        <end position="225"/>
    </location>
</feature>
<evidence type="ECO:0000259" key="6">
    <source>
        <dbReference type="PROSITE" id="PS50850"/>
    </source>
</evidence>
<evidence type="ECO:0000256" key="1">
    <source>
        <dbReference type="ARBA" id="ARBA00004141"/>
    </source>
</evidence>
<dbReference type="EMBL" id="JBHMEW010000051">
    <property type="protein sequence ID" value="MFB9211626.1"/>
    <property type="molecule type" value="Genomic_DNA"/>
</dbReference>
<proteinExistence type="predicted"/>
<feature type="transmembrane region" description="Helical" evidence="5">
    <location>
        <begin position="354"/>
        <end position="378"/>
    </location>
</feature>
<evidence type="ECO:0000256" key="4">
    <source>
        <dbReference type="ARBA" id="ARBA00023136"/>
    </source>
</evidence>
<comment type="caution">
    <text evidence="7">The sequence shown here is derived from an EMBL/GenBank/DDBJ whole genome shotgun (WGS) entry which is preliminary data.</text>
</comment>
<feature type="transmembrane region" description="Helical" evidence="5">
    <location>
        <begin position="72"/>
        <end position="91"/>
    </location>
</feature>
<evidence type="ECO:0000313" key="8">
    <source>
        <dbReference type="Proteomes" id="UP001589654"/>
    </source>
</evidence>
<feature type="transmembrane region" description="Helical" evidence="5">
    <location>
        <begin position="161"/>
        <end position="181"/>
    </location>
</feature>
<dbReference type="Proteomes" id="UP001589654">
    <property type="component" value="Unassembled WGS sequence"/>
</dbReference>
<organism evidence="7 8">
    <name type="scientific">Echinicola jeungdonensis</name>
    <dbReference type="NCBI Taxonomy" id="709343"/>
    <lineage>
        <taxon>Bacteria</taxon>
        <taxon>Pseudomonadati</taxon>
        <taxon>Bacteroidota</taxon>
        <taxon>Cytophagia</taxon>
        <taxon>Cytophagales</taxon>
        <taxon>Cyclobacteriaceae</taxon>
        <taxon>Echinicola</taxon>
    </lineage>
</organism>
<dbReference type="CDD" id="cd17393">
    <property type="entry name" value="MFS_MosC_like"/>
    <property type="match status" value="1"/>
</dbReference>
<feature type="transmembrane region" description="Helical" evidence="5">
    <location>
        <begin position="267"/>
        <end position="286"/>
    </location>
</feature>
<dbReference type="Gene3D" id="1.20.1250.20">
    <property type="entry name" value="MFS general substrate transporter like domains"/>
    <property type="match status" value="1"/>
</dbReference>
<sequence length="393" mass="42128">MQLLRKRRIALSGLFFLAGFCFSSWASRIPDFQQQFGLSEGELGSLLLGMPVGSLIALPLAGWAVHHFGSRIVIISASIAYAIFLVTLGFTQSIFQLAMTVVVFGMIGNIMNISLNTQALDVEDGYARNILASFHGLWSFAGFAGAGLGALMIQLKWSPLQHYWVVSGIMLAILLAAQPFLFKEEKESDGGGLILRKPDALLLRIGMIGFFGMMCEGCMFDWSGVYLKKVVAPPENLVPLGYVAFMGAMASGRFISDALSNLWGKIVMLRISGALIGAGLILVVTIPVLETVIIGFLLVGFGTASVIPLSYSIAGRSQMFSPGIALALVSTIAFFGFLLGPPLIGFIAELFDLQISFAVIAVMGICISLLVSIQLDVFGEHHSSPKKQQSTAS</sequence>
<keyword evidence="2 5" id="KW-0812">Transmembrane</keyword>
<dbReference type="InterPro" id="IPR020846">
    <property type="entry name" value="MFS_dom"/>
</dbReference>
<comment type="subcellular location">
    <subcellularLocation>
        <location evidence="1">Membrane</location>
        <topology evidence="1">Multi-pass membrane protein</topology>
    </subcellularLocation>
</comment>
<evidence type="ECO:0000256" key="2">
    <source>
        <dbReference type="ARBA" id="ARBA00022692"/>
    </source>
</evidence>
<feature type="transmembrane region" description="Helical" evidence="5">
    <location>
        <begin position="136"/>
        <end position="155"/>
    </location>
</feature>
<dbReference type="PANTHER" id="PTHR23514:SF13">
    <property type="entry name" value="INNER MEMBRANE PROTEIN YBJJ"/>
    <property type="match status" value="1"/>
</dbReference>
<keyword evidence="4 5" id="KW-0472">Membrane</keyword>
<evidence type="ECO:0000256" key="5">
    <source>
        <dbReference type="SAM" id="Phobius"/>
    </source>
</evidence>
<gene>
    <name evidence="7" type="ORF">ACFFUR_07400</name>
</gene>
<evidence type="ECO:0000313" key="7">
    <source>
        <dbReference type="EMBL" id="MFB9211626.1"/>
    </source>
</evidence>
<feature type="transmembrane region" description="Helical" evidence="5">
    <location>
        <begin position="45"/>
        <end position="65"/>
    </location>
</feature>
<evidence type="ECO:0000256" key="3">
    <source>
        <dbReference type="ARBA" id="ARBA00022989"/>
    </source>
</evidence>
<feature type="transmembrane region" description="Helical" evidence="5">
    <location>
        <begin position="292"/>
        <end position="311"/>
    </location>
</feature>
<feature type="transmembrane region" description="Helical" evidence="5">
    <location>
        <begin position="97"/>
        <end position="115"/>
    </location>
</feature>
<dbReference type="PANTHER" id="PTHR23514">
    <property type="entry name" value="BYPASS OF STOP CODON PROTEIN 6"/>
    <property type="match status" value="1"/>
</dbReference>
<dbReference type="InterPro" id="IPR011701">
    <property type="entry name" value="MFS"/>
</dbReference>